<reference evidence="2 3" key="1">
    <citation type="submission" date="2020-05" db="EMBL/GenBank/DDBJ databases">
        <title>Identification and distribution of gene clusters putatively required for synthesis of sphingolipid metabolism inhibitors in phylogenetically diverse species of the filamentous fungus Fusarium.</title>
        <authorList>
            <person name="Kim H.-S."/>
            <person name="Busman M."/>
            <person name="Brown D.W."/>
            <person name="Divon H."/>
            <person name="Uhlig S."/>
            <person name="Proctor R.H."/>
        </authorList>
    </citation>
    <scope>NUCLEOTIDE SEQUENCE [LARGE SCALE GENOMIC DNA]</scope>
    <source>
        <strain evidence="2 3">NRRL 66243</strain>
    </source>
</reference>
<dbReference type="InterPro" id="IPR011009">
    <property type="entry name" value="Kinase-like_dom_sf"/>
</dbReference>
<organism evidence="2 3">
    <name type="scientific">Fusarium tjaetaba</name>
    <dbReference type="NCBI Taxonomy" id="1567544"/>
    <lineage>
        <taxon>Eukaryota</taxon>
        <taxon>Fungi</taxon>
        <taxon>Dikarya</taxon>
        <taxon>Ascomycota</taxon>
        <taxon>Pezizomycotina</taxon>
        <taxon>Sordariomycetes</taxon>
        <taxon>Hypocreomycetidae</taxon>
        <taxon>Hypocreales</taxon>
        <taxon>Nectriaceae</taxon>
        <taxon>Fusarium</taxon>
        <taxon>Fusarium fujikuroi species complex</taxon>
    </lineage>
</organism>
<dbReference type="PANTHER" id="PTHR37542:SF1">
    <property type="entry name" value="PRION-INHIBITION AND PROPAGATION HELO DOMAIN-CONTAINING PROTEIN"/>
    <property type="match status" value="1"/>
</dbReference>
<dbReference type="InterPro" id="IPR029498">
    <property type="entry name" value="HeLo_dom"/>
</dbReference>
<dbReference type="OrthoDB" id="1911848at2759"/>
<accession>A0A8H5V712</accession>
<proteinExistence type="predicted"/>
<keyword evidence="3" id="KW-1185">Reference proteome</keyword>
<protein>
    <recommendedName>
        <fullName evidence="1">Prion-inhibition and propagation HeLo domain-containing protein</fullName>
    </recommendedName>
</protein>
<dbReference type="SUPFAM" id="SSF56112">
    <property type="entry name" value="Protein kinase-like (PK-like)"/>
    <property type="match status" value="1"/>
</dbReference>
<gene>
    <name evidence="2" type="ORF">FTJAE_14255</name>
</gene>
<evidence type="ECO:0000313" key="2">
    <source>
        <dbReference type="EMBL" id="KAF5610579.1"/>
    </source>
</evidence>
<dbReference type="AlphaFoldDB" id="A0A8H5V712"/>
<dbReference type="GeneID" id="59299736"/>
<dbReference type="EMBL" id="JAAQRI010000660">
    <property type="protein sequence ID" value="KAF5610579.1"/>
    <property type="molecule type" value="Genomic_DNA"/>
</dbReference>
<dbReference type="PANTHER" id="PTHR37542">
    <property type="entry name" value="HELO DOMAIN-CONTAINING PROTEIN-RELATED"/>
    <property type="match status" value="1"/>
</dbReference>
<dbReference type="InterPro" id="IPR038305">
    <property type="entry name" value="HeLo_sf"/>
</dbReference>
<feature type="domain" description="Prion-inhibition and propagation HeLo" evidence="1">
    <location>
        <begin position="10"/>
        <end position="190"/>
    </location>
</feature>
<evidence type="ECO:0000259" key="1">
    <source>
        <dbReference type="Pfam" id="PF14479"/>
    </source>
</evidence>
<name>A0A8H5V712_9HYPO</name>
<sequence>MDIYGTATTAITQLIQVAIFIKGVISDMRSYEEDRATIQLKLDLQLVSLEMFYRRLLDKEGGLLIKKPPLSERATNAICGLLIKMNGVLAEYSEIISRYDLRSDLAVPTDADDNNNSSTAVDERRFTEWKNRGLKQVREKWKNLKLKGFHWALFDRERLLAVLSSYKEWSDNLRDLMQHFAQEAMYEMADAGVAGLSLAANAGLESVAKRQKVAAEPHAPDGFAELGGEIVDEASRSDGFQLARWVRADSSSRVMVEYRDYPAGLLEDDLDPEGIMDLKQPIRDLAWLLQNSSFADSDANAEQVEQPLIYSLQCIGYQDQVDKKRFALIYQLPFSVADQPESKAPLLLTLHERILQIEMKTKHPQKPPLGSRFEIAYCISLSLSNIHGSRWLHKNISSQGILLFQREEKGIRPLQPGFSGRGCLAFLNDWEYARPMDSRTHMRGDFDAVRNLYRHPDRQGAPGREFARKHDIYALGVVLLEIGMWRTMPQLFASRIKDAQRTGKLPRAKDVYQALLSLAQISLANEMGSNYSAAVIACLKGDFAQSSDVDFSLDFREKVIDRMSIGLKL</sequence>
<dbReference type="Proteomes" id="UP000530670">
    <property type="component" value="Unassembled WGS sequence"/>
</dbReference>
<evidence type="ECO:0000313" key="3">
    <source>
        <dbReference type="Proteomes" id="UP000530670"/>
    </source>
</evidence>
<dbReference type="Pfam" id="PF14479">
    <property type="entry name" value="HeLo"/>
    <property type="match status" value="1"/>
</dbReference>
<dbReference type="Gene3D" id="1.10.510.10">
    <property type="entry name" value="Transferase(Phosphotransferase) domain 1"/>
    <property type="match status" value="1"/>
</dbReference>
<comment type="caution">
    <text evidence="2">The sequence shown here is derived from an EMBL/GenBank/DDBJ whole genome shotgun (WGS) entry which is preliminary data.</text>
</comment>
<dbReference type="Gene3D" id="1.20.120.1020">
    <property type="entry name" value="Prion-inhibition and propagation, HeLo domain"/>
    <property type="match status" value="1"/>
</dbReference>
<dbReference type="RefSeq" id="XP_037198739.1">
    <property type="nucleotide sequence ID" value="XM_037347466.1"/>
</dbReference>